<dbReference type="EnsemblPlants" id="TuG1812G0600000917.01.T01">
    <property type="protein sequence ID" value="TuG1812G0600000917.01.T01"/>
    <property type="gene ID" value="TuG1812G0600000917.01"/>
</dbReference>
<name>A0A8R7UTX7_TRIUA</name>
<protein>
    <submittedName>
        <fullName evidence="2">Uncharacterized protein</fullName>
    </submittedName>
</protein>
<reference evidence="2" key="3">
    <citation type="submission" date="2022-06" db="UniProtKB">
        <authorList>
            <consortium name="EnsemblPlants"/>
        </authorList>
    </citation>
    <scope>IDENTIFICATION</scope>
</reference>
<evidence type="ECO:0000256" key="1">
    <source>
        <dbReference type="SAM" id="MobiDB-lite"/>
    </source>
</evidence>
<dbReference type="AlphaFoldDB" id="A0A8R7UTX7"/>
<evidence type="ECO:0000313" key="3">
    <source>
        <dbReference type="Proteomes" id="UP000015106"/>
    </source>
</evidence>
<feature type="compositionally biased region" description="Pro residues" evidence="1">
    <location>
        <begin position="1"/>
        <end position="11"/>
    </location>
</feature>
<feature type="compositionally biased region" description="Basic residues" evidence="1">
    <location>
        <begin position="37"/>
        <end position="48"/>
    </location>
</feature>
<dbReference type="Gramene" id="TuG1812G0600000917.01.T01">
    <property type="protein sequence ID" value="TuG1812G0600000917.01.T01"/>
    <property type="gene ID" value="TuG1812G0600000917.01"/>
</dbReference>
<evidence type="ECO:0000313" key="2">
    <source>
        <dbReference type="EnsemblPlants" id="TuG1812G0600000917.01.T01"/>
    </source>
</evidence>
<keyword evidence="3" id="KW-1185">Reference proteome</keyword>
<proteinExistence type="predicted"/>
<accession>A0A8R7UTX7</accession>
<feature type="region of interest" description="Disordered" evidence="1">
    <location>
        <begin position="1"/>
        <end position="48"/>
    </location>
</feature>
<reference evidence="2" key="2">
    <citation type="submission" date="2018-03" db="EMBL/GenBank/DDBJ databases">
        <title>The Triticum urartu genome reveals the dynamic nature of wheat genome evolution.</title>
        <authorList>
            <person name="Ling H."/>
            <person name="Ma B."/>
            <person name="Shi X."/>
            <person name="Liu H."/>
            <person name="Dong L."/>
            <person name="Sun H."/>
            <person name="Cao Y."/>
            <person name="Gao Q."/>
            <person name="Zheng S."/>
            <person name="Li Y."/>
            <person name="Yu Y."/>
            <person name="Du H."/>
            <person name="Qi M."/>
            <person name="Li Y."/>
            <person name="Yu H."/>
            <person name="Cui Y."/>
            <person name="Wang N."/>
            <person name="Chen C."/>
            <person name="Wu H."/>
            <person name="Zhao Y."/>
            <person name="Zhang J."/>
            <person name="Li Y."/>
            <person name="Zhou W."/>
            <person name="Zhang B."/>
            <person name="Hu W."/>
            <person name="Eijk M."/>
            <person name="Tang J."/>
            <person name="Witsenboer H."/>
            <person name="Zhao S."/>
            <person name="Li Z."/>
            <person name="Zhang A."/>
            <person name="Wang D."/>
            <person name="Liang C."/>
        </authorList>
    </citation>
    <scope>NUCLEOTIDE SEQUENCE [LARGE SCALE GENOMIC DNA]</scope>
    <source>
        <strain evidence="2">cv. G1812</strain>
    </source>
</reference>
<dbReference type="Proteomes" id="UP000015106">
    <property type="component" value="Chromosome 6"/>
</dbReference>
<reference evidence="3" key="1">
    <citation type="journal article" date="2013" name="Nature">
        <title>Draft genome of the wheat A-genome progenitor Triticum urartu.</title>
        <authorList>
            <person name="Ling H.Q."/>
            <person name="Zhao S."/>
            <person name="Liu D."/>
            <person name="Wang J."/>
            <person name="Sun H."/>
            <person name="Zhang C."/>
            <person name="Fan H."/>
            <person name="Li D."/>
            <person name="Dong L."/>
            <person name="Tao Y."/>
            <person name="Gao C."/>
            <person name="Wu H."/>
            <person name="Li Y."/>
            <person name="Cui Y."/>
            <person name="Guo X."/>
            <person name="Zheng S."/>
            <person name="Wang B."/>
            <person name="Yu K."/>
            <person name="Liang Q."/>
            <person name="Yang W."/>
            <person name="Lou X."/>
            <person name="Chen J."/>
            <person name="Feng M."/>
            <person name="Jian J."/>
            <person name="Zhang X."/>
            <person name="Luo G."/>
            <person name="Jiang Y."/>
            <person name="Liu J."/>
            <person name="Wang Z."/>
            <person name="Sha Y."/>
            <person name="Zhang B."/>
            <person name="Wu H."/>
            <person name="Tang D."/>
            <person name="Shen Q."/>
            <person name="Xue P."/>
            <person name="Zou S."/>
            <person name="Wang X."/>
            <person name="Liu X."/>
            <person name="Wang F."/>
            <person name="Yang Y."/>
            <person name="An X."/>
            <person name="Dong Z."/>
            <person name="Zhang K."/>
            <person name="Zhang X."/>
            <person name="Luo M.C."/>
            <person name="Dvorak J."/>
            <person name="Tong Y."/>
            <person name="Wang J."/>
            <person name="Yang H."/>
            <person name="Li Z."/>
            <person name="Wang D."/>
            <person name="Zhang A."/>
            <person name="Wang J."/>
        </authorList>
    </citation>
    <scope>NUCLEOTIDE SEQUENCE</scope>
    <source>
        <strain evidence="3">cv. G1812</strain>
    </source>
</reference>
<sequence length="166" mass="18161">PDLPSPPPPLSTPTSSDDVPLSPERQKAPPPAGTRLTRTRGRPTVRTRRRWWTSRRADACPKPVGRLLHQPLLVAARARRSPTSQRCGHRGLAEGVELGLPLGSLFFSMVLQQLHKEVSYLDRCPITQAGDDGRICTRGHVSGQPPSVLRAMLLHESPPGQVIVTL</sequence>
<organism evidence="2 3">
    <name type="scientific">Triticum urartu</name>
    <name type="common">Red wild einkorn</name>
    <name type="synonym">Crithodium urartu</name>
    <dbReference type="NCBI Taxonomy" id="4572"/>
    <lineage>
        <taxon>Eukaryota</taxon>
        <taxon>Viridiplantae</taxon>
        <taxon>Streptophyta</taxon>
        <taxon>Embryophyta</taxon>
        <taxon>Tracheophyta</taxon>
        <taxon>Spermatophyta</taxon>
        <taxon>Magnoliopsida</taxon>
        <taxon>Liliopsida</taxon>
        <taxon>Poales</taxon>
        <taxon>Poaceae</taxon>
        <taxon>BOP clade</taxon>
        <taxon>Pooideae</taxon>
        <taxon>Triticodae</taxon>
        <taxon>Triticeae</taxon>
        <taxon>Triticinae</taxon>
        <taxon>Triticum</taxon>
    </lineage>
</organism>